<dbReference type="GO" id="GO:1990573">
    <property type="term" value="P:potassium ion import across plasma membrane"/>
    <property type="evidence" value="ECO:0007669"/>
    <property type="project" value="TreeGrafter"/>
</dbReference>
<keyword evidence="9" id="KW-0472">Membrane</keyword>
<evidence type="ECO:0000256" key="10">
    <source>
        <dbReference type="ARBA" id="ARBA00023303"/>
    </source>
</evidence>
<evidence type="ECO:0000256" key="11">
    <source>
        <dbReference type="ARBA" id="ARBA00034430"/>
    </source>
</evidence>
<dbReference type="GO" id="GO:0005242">
    <property type="term" value="F:inward rectifier potassium channel activity"/>
    <property type="evidence" value="ECO:0007669"/>
    <property type="project" value="InterPro"/>
</dbReference>
<feature type="region of interest" description="Disordered" evidence="13">
    <location>
        <begin position="228"/>
        <end position="260"/>
    </location>
</feature>
<reference evidence="15" key="1">
    <citation type="submission" date="2020-06" db="EMBL/GenBank/DDBJ databases">
        <title>Draft genome of Bugula neritina, a colonial animal packing powerful symbionts and potential medicines.</title>
        <authorList>
            <person name="Rayko M."/>
        </authorList>
    </citation>
    <scope>NUCLEOTIDE SEQUENCE [LARGE SCALE GENOMIC DNA]</scope>
    <source>
        <strain evidence="15">Kwan_BN1</strain>
    </source>
</reference>
<comment type="caution">
    <text evidence="15">The sequence shown here is derived from an EMBL/GenBank/DDBJ whole genome shotgun (WGS) entry which is preliminary data.</text>
</comment>
<evidence type="ECO:0000256" key="2">
    <source>
        <dbReference type="ARBA" id="ARBA00022448"/>
    </source>
</evidence>
<gene>
    <name evidence="15" type="ORF">EB796_019600</name>
</gene>
<dbReference type="InterPro" id="IPR013518">
    <property type="entry name" value="K_chnl_inward-rec_Kir_cyto"/>
</dbReference>
<evidence type="ECO:0000256" key="6">
    <source>
        <dbReference type="ARBA" id="ARBA00022958"/>
    </source>
</evidence>
<keyword evidence="16" id="KW-1185">Reference proteome</keyword>
<organism evidence="15 16">
    <name type="scientific">Bugula neritina</name>
    <name type="common">Brown bryozoan</name>
    <name type="synonym">Sertularia neritina</name>
    <dbReference type="NCBI Taxonomy" id="10212"/>
    <lineage>
        <taxon>Eukaryota</taxon>
        <taxon>Metazoa</taxon>
        <taxon>Spiralia</taxon>
        <taxon>Lophotrochozoa</taxon>
        <taxon>Bryozoa</taxon>
        <taxon>Gymnolaemata</taxon>
        <taxon>Cheilostomatida</taxon>
        <taxon>Flustrina</taxon>
        <taxon>Buguloidea</taxon>
        <taxon>Bugulidae</taxon>
        <taxon>Bugula</taxon>
    </lineage>
</organism>
<dbReference type="InterPro" id="IPR016449">
    <property type="entry name" value="K_chnl_inward-rec_Kir"/>
</dbReference>
<name>A0A7J7J7A3_BUGNE</name>
<dbReference type="EMBL" id="VXIV02002903">
    <property type="protein sequence ID" value="KAF6022100.1"/>
    <property type="molecule type" value="Genomic_DNA"/>
</dbReference>
<dbReference type="GO" id="GO:0034765">
    <property type="term" value="P:regulation of monoatomic ion transmembrane transport"/>
    <property type="evidence" value="ECO:0007669"/>
    <property type="project" value="TreeGrafter"/>
</dbReference>
<evidence type="ECO:0000256" key="9">
    <source>
        <dbReference type="ARBA" id="ARBA00023136"/>
    </source>
</evidence>
<dbReference type="InterPro" id="IPR041647">
    <property type="entry name" value="IRK_C"/>
</dbReference>
<keyword evidence="7" id="KW-1133">Transmembrane helix</keyword>
<dbReference type="GO" id="GO:0005886">
    <property type="term" value="C:plasma membrane"/>
    <property type="evidence" value="ECO:0007669"/>
    <property type="project" value="TreeGrafter"/>
</dbReference>
<keyword evidence="8 12" id="KW-0406">Ion transport</keyword>
<dbReference type="PRINTS" id="PR01320">
    <property type="entry name" value="KIRCHANNEL"/>
</dbReference>
<comment type="similarity">
    <text evidence="12">Belongs to the inward rectifier-type potassium channel (TC 1.A.2.1) family.</text>
</comment>
<evidence type="ECO:0000256" key="3">
    <source>
        <dbReference type="ARBA" id="ARBA00022538"/>
    </source>
</evidence>
<keyword evidence="10 12" id="KW-0407">Ion channel</keyword>
<feature type="domain" description="Inward rectifier potassium channel C-terminal" evidence="14">
    <location>
        <begin position="36"/>
        <end position="207"/>
    </location>
</feature>
<keyword evidence="4 12" id="KW-0812">Transmembrane</keyword>
<dbReference type="Pfam" id="PF17655">
    <property type="entry name" value="IRK_C"/>
    <property type="match status" value="1"/>
</dbReference>
<keyword evidence="5 12" id="KW-0851">Voltage-gated channel</keyword>
<dbReference type="PANTHER" id="PTHR11767">
    <property type="entry name" value="INWARD RECTIFIER POTASSIUM CHANNEL"/>
    <property type="match status" value="1"/>
</dbReference>
<evidence type="ECO:0000256" key="4">
    <source>
        <dbReference type="ARBA" id="ARBA00022692"/>
    </source>
</evidence>
<accession>A0A7J7J7A3</accession>
<keyword evidence="6 12" id="KW-0630">Potassium</keyword>
<dbReference type="InterPro" id="IPR014756">
    <property type="entry name" value="Ig_E-set"/>
</dbReference>
<dbReference type="GO" id="GO:0034702">
    <property type="term" value="C:monoatomic ion channel complex"/>
    <property type="evidence" value="ECO:0007669"/>
    <property type="project" value="UniProtKB-KW"/>
</dbReference>
<evidence type="ECO:0000256" key="1">
    <source>
        <dbReference type="ARBA" id="ARBA00004141"/>
    </source>
</evidence>
<evidence type="ECO:0000256" key="13">
    <source>
        <dbReference type="SAM" id="MobiDB-lite"/>
    </source>
</evidence>
<evidence type="ECO:0000259" key="14">
    <source>
        <dbReference type="Pfam" id="PF17655"/>
    </source>
</evidence>
<sequence length="260" mass="29481">MIMVMIQSITGTLVQALMTGMIFAKLSRPKKRAETLMFSRNAAICLRDGALCLMFRIGDMRSSHLIEAHVRGMVVRRRVTREGEVLPLDNQDVNFGFDNGTDRLLIIWPVIVIHKIDKTSPFWRMSKADLDRENFELIIVLEGTIESTGMTTQARTSYLPGEILWGQRLERLVTFQREDGEYQVDYSRFENTVPVDTPIVSAKELAAMHPDSDSDSEEAEFTLMRADSIQTSDTEDGEELLLPEGSTVIRMSDMRNGSKK</sequence>
<dbReference type="PANTHER" id="PTHR11767:SF102">
    <property type="entry name" value="INWARDLY RECTIFYING POTASSIUM CHANNEL 1, ISOFORM F"/>
    <property type="match status" value="1"/>
</dbReference>
<comment type="subcellular location">
    <subcellularLocation>
        <location evidence="1 12">Membrane</location>
        <topology evidence="1 12">Multi-pass membrane protein</topology>
    </subcellularLocation>
</comment>
<evidence type="ECO:0000256" key="12">
    <source>
        <dbReference type="RuleBase" id="RU003822"/>
    </source>
</evidence>
<evidence type="ECO:0000313" key="16">
    <source>
        <dbReference type="Proteomes" id="UP000593567"/>
    </source>
</evidence>
<protein>
    <submittedName>
        <fullName evidence="15">Irk-2</fullName>
    </submittedName>
</protein>
<keyword evidence="3 12" id="KW-0633">Potassium transport</keyword>
<keyword evidence="2 12" id="KW-0813">Transport</keyword>
<dbReference type="AlphaFoldDB" id="A0A7J7J7A3"/>
<evidence type="ECO:0000256" key="5">
    <source>
        <dbReference type="ARBA" id="ARBA00022882"/>
    </source>
</evidence>
<evidence type="ECO:0000313" key="15">
    <source>
        <dbReference type="EMBL" id="KAF6022100.1"/>
    </source>
</evidence>
<proteinExistence type="inferred from homology"/>
<dbReference type="Gene3D" id="1.10.287.70">
    <property type="match status" value="1"/>
</dbReference>
<evidence type="ECO:0000256" key="8">
    <source>
        <dbReference type="ARBA" id="ARBA00023065"/>
    </source>
</evidence>
<dbReference type="Proteomes" id="UP000593567">
    <property type="component" value="Unassembled WGS sequence"/>
</dbReference>
<comment type="catalytic activity">
    <reaction evidence="11">
        <text>K(+)(in) = K(+)(out)</text>
        <dbReference type="Rhea" id="RHEA:29463"/>
        <dbReference type="ChEBI" id="CHEBI:29103"/>
    </reaction>
</comment>
<dbReference type="OrthoDB" id="273257at2759"/>
<dbReference type="FunFam" id="2.60.40.1400:FF:000001">
    <property type="entry name" value="G protein-activated inward rectifier potassium channel 2"/>
    <property type="match status" value="1"/>
</dbReference>
<evidence type="ECO:0000256" key="7">
    <source>
        <dbReference type="ARBA" id="ARBA00022989"/>
    </source>
</evidence>
<dbReference type="Gene3D" id="2.60.40.1400">
    <property type="entry name" value="G protein-activated inward rectifier potassium channel 1"/>
    <property type="match status" value="1"/>
</dbReference>
<dbReference type="SUPFAM" id="SSF81296">
    <property type="entry name" value="E set domains"/>
    <property type="match status" value="1"/>
</dbReference>